<feature type="domain" description="M23ase beta-sheet core" evidence="2">
    <location>
        <begin position="181"/>
        <end position="278"/>
    </location>
</feature>
<dbReference type="KEGG" id="sper:EW093_09400"/>
<dbReference type="InterPro" id="IPR050570">
    <property type="entry name" value="Cell_wall_metabolism_enzyme"/>
</dbReference>
<dbReference type="PANTHER" id="PTHR21666:SF294">
    <property type="entry name" value="PEPTIDASE M23"/>
    <property type="match status" value="1"/>
</dbReference>
<evidence type="ECO:0000256" key="1">
    <source>
        <dbReference type="SAM" id="Phobius"/>
    </source>
</evidence>
<keyword evidence="1" id="KW-0472">Membrane</keyword>
<feature type="transmembrane region" description="Helical" evidence="1">
    <location>
        <begin position="34"/>
        <end position="54"/>
    </location>
</feature>
<feature type="transmembrane region" description="Helical" evidence="1">
    <location>
        <begin position="12"/>
        <end position="28"/>
    </location>
</feature>
<dbReference type="AlphaFoldDB" id="A0A5C1QFD7"/>
<reference evidence="3 4" key="1">
    <citation type="submission" date="2019-02" db="EMBL/GenBank/DDBJ databases">
        <authorList>
            <person name="Fomenkov A."/>
            <person name="Dubinina G."/>
            <person name="Grabovich M."/>
            <person name="Vincze T."/>
            <person name="Roberts R.J."/>
        </authorList>
    </citation>
    <scope>NUCLEOTIDE SEQUENCE [LARGE SCALE GENOMIC DNA]</scope>
    <source>
        <strain evidence="3 4">P</strain>
    </source>
</reference>
<dbReference type="InterPro" id="IPR016047">
    <property type="entry name" value="M23ase_b-sheet_dom"/>
</dbReference>
<gene>
    <name evidence="3" type="ORF">EW093_09400</name>
</gene>
<dbReference type="PANTHER" id="PTHR21666">
    <property type="entry name" value="PEPTIDASE-RELATED"/>
    <property type="match status" value="1"/>
</dbReference>
<dbReference type="EMBL" id="CP035807">
    <property type="protein sequence ID" value="QEN04912.1"/>
    <property type="molecule type" value="Genomic_DNA"/>
</dbReference>
<evidence type="ECO:0000313" key="3">
    <source>
        <dbReference type="EMBL" id="QEN04912.1"/>
    </source>
</evidence>
<organism evidence="3 4">
    <name type="scientific">Thiospirochaeta perfilievii</name>
    <dbReference type="NCBI Taxonomy" id="252967"/>
    <lineage>
        <taxon>Bacteria</taxon>
        <taxon>Pseudomonadati</taxon>
        <taxon>Spirochaetota</taxon>
        <taxon>Spirochaetia</taxon>
        <taxon>Spirochaetales</taxon>
        <taxon>Spirochaetaceae</taxon>
        <taxon>Thiospirochaeta</taxon>
    </lineage>
</organism>
<keyword evidence="1" id="KW-1133">Transmembrane helix</keyword>
<dbReference type="Proteomes" id="UP000323824">
    <property type="component" value="Chromosome"/>
</dbReference>
<keyword evidence="1" id="KW-0812">Transmembrane</keyword>
<sequence length="422" mass="46718">MKGMIFPSCCGIYSKLILFLKWLVLLYNSDMKKFLAISIFIFLIINISFSKEFLSEDSETLDVYFEKIEEGGYLFYGDNNHFIPQFISLGFTKLTNLKMDRANPSQVVLEPGDKGVLLATLTPLDKNRSYSFRSRLSYTPGNPLTVEPDEFVYLFPFEHGSKFKLDQGFGGQFSHQKENYYALDFSMDIGTPIVAARAGIVVEVKEDSNRGGASSSYASYGNFISIYHDDGTFASYVHLKKNGAIVEVGDSVSMGDTIGYSGNTGLSTGPHLHFSVNVPTVTGSRQSIPIKLLGLDGEAIDPVVGEYYYSKHPGGESFDPVFGKDLKDSDFSGTLTPIKQTDKLSFRDESIDSTTVVYCRNGFNSVVEGTITFKFQNSFSSQGGSIPIKIPPLSESYVALVKPKDTTKSFAFSYSISYRVLE</sequence>
<dbReference type="CDD" id="cd12797">
    <property type="entry name" value="M23_peptidase"/>
    <property type="match status" value="1"/>
</dbReference>
<keyword evidence="4" id="KW-1185">Reference proteome</keyword>
<evidence type="ECO:0000313" key="4">
    <source>
        <dbReference type="Proteomes" id="UP000323824"/>
    </source>
</evidence>
<dbReference type="GO" id="GO:0004222">
    <property type="term" value="F:metalloendopeptidase activity"/>
    <property type="evidence" value="ECO:0007669"/>
    <property type="project" value="TreeGrafter"/>
</dbReference>
<accession>A0A5C1QFD7</accession>
<dbReference type="InterPro" id="IPR011055">
    <property type="entry name" value="Dup_hybrid_motif"/>
</dbReference>
<dbReference type="Gene3D" id="2.70.70.10">
    <property type="entry name" value="Glucose Permease (Domain IIA)"/>
    <property type="match status" value="1"/>
</dbReference>
<dbReference type="SUPFAM" id="SSF51261">
    <property type="entry name" value="Duplicated hybrid motif"/>
    <property type="match status" value="1"/>
</dbReference>
<proteinExistence type="predicted"/>
<dbReference type="OrthoDB" id="9809488at2"/>
<evidence type="ECO:0000259" key="2">
    <source>
        <dbReference type="Pfam" id="PF01551"/>
    </source>
</evidence>
<name>A0A5C1QFD7_9SPIO</name>
<dbReference type="Pfam" id="PF01551">
    <property type="entry name" value="Peptidase_M23"/>
    <property type="match status" value="1"/>
</dbReference>
<protein>
    <submittedName>
        <fullName evidence="3">M23 family metallopeptidase</fullName>
    </submittedName>
</protein>
<reference evidence="3 4" key="2">
    <citation type="submission" date="2019-09" db="EMBL/GenBank/DDBJ databases">
        <title>Complete Genome Sequence and Methylome Analysis of free living Spirochaetas.</title>
        <authorList>
            <person name="Leshcheva N."/>
            <person name="Mikheeva N."/>
        </authorList>
    </citation>
    <scope>NUCLEOTIDE SEQUENCE [LARGE SCALE GENOMIC DNA]</scope>
    <source>
        <strain evidence="3 4">P</strain>
    </source>
</reference>